<evidence type="ECO:0000313" key="5">
    <source>
        <dbReference type="Proteomes" id="UP001054889"/>
    </source>
</evidence>
<keyword evidence="5" id="KW-1185">Reference proteome</keyword>
<dbReference type="GO" id="GO:0036503">
    <property type="term" value="P:ERAD pathway"/>
    <property type="evidence" value="ECO:0007669"/>
    <property type="project" value="TreeGrafter"/>
</dbReference>
<dbReference type="InterPro" id="IPR019954">
    <property type="entry name" value="Ubiquitin_CS"/>
</dbReference>
<organism evidence="4 5">
    <name type="scientific">Eleusine coracana subsp. coracana</name>
    <dbReference type="NCBI Taxonomy" id="191504"/>
    <lineage>
        <taxon>Eukaryota</taxon>
        <taxon>Viridiplantae</taxon>
        <taxon>Streptophyta</taxon>
        <taxon>Embryophyta</taxon>
        <taxon>Tracheophyta</taxon>
        <taxon>Spermatophyta</taxon>
        <taxon>Magnoliopsida</taxon>
        <taxon>Liliopsida</taxon>
        <taxon>Poales</taxon>
        <taxon>Poaceae</taxon>
        <taxon>PACMAD clade</taxon>
        <taxon>Chloridoideae</taxon>
        <taxon>Cynodonteae</taxon>
        <taxon>Eleusininae</taxon>
        <taxon>Eleusine</taxon>
    </lineage>
</organism>
<feature type="domain" description="Ubiquitin-like" evidence="3">
    <location>
        <begin position="23"/>
        <end position="84"/>
    </location>
</feature>
<dbReference type="EMBL" id="BQKI01000072">
    <property type="protein sequence ID" value="GJN15564.1"/>
    <property type="molecule type" value="Genomic_DNA"/>
</dbReference>
<dbReference type="GO" id="GO:0071818">
    <property type="term" value="C:BAT3 complex"/>
    <property type="evidence" value="ECO:0007669"/>
    <property type="project" value="TreeGrafter"/>
</dbReference>
<dbReference type="PANTHER" id="PTHR15204">
    <property type="entry name" value="LARGE PROLINE-RICH PROTEIN BAG6"/>
    <property type="match status" value="1"/>
</dbReference>
<dbReference type="PROSITE" id="PS00299">
    <property type="entry name" value="UBIQUITIN_1"/>
    <property type="match status" value="1"/>
</dbReference>
<dbReference type="Proteomes" id="UP001054889">
    <property type="component" value="Unassembled WGS sequence"/>
</dbReference>
<dbReference type="InterPro" id="IPR019956">
    <property type="entry name" value="Ubiquitin_dom"/>
</dbReference>
<evidence type="ECO:0000256" key="2">
    <source>
        <dbReference type="SAM" id="MobiDB-lite"/>
    </source>
</evidence>
<dbReference type="PROSITE" id="PS50053">
    <property type="entry name" value="UBIQUITIN_2"/>
    <property type="match status" value="1"/>
</dbReference>
<gene>
    <name evidence="4" type="primary">gb02486</name>
    <name evidence="4" type="ORF">PR202_gb02486</name>
</gene>
<keyword evidence="1" id="KW-0832">Ubl conjugation</keyword>
<dbReference type="PANTHER" id="PTHR15204:SF5">
    <property type="entry name" value="LARGE PROLINE-RICH PROTEIN BAG6 ISOFORM X1"/>
    <property type="match status" value="1"/>
</dbReference>
<reference evidence="4" key="1">
    <citation type="journal article" date="2018" name="DNA Res.">
        <title>Multiple hybrid de novo genome assembly of finger millet, an orphan allotetraploid crop.</title>
        <authorList>
            <person name="Hatakeyama M."/>
            <person name="Aluri S."/>
            <person name="Balachadran M.T."/>
            <person name="Sivarajan S.R."/>
            <person name="Patrignani A."/>
            <person name="Gruter S."/>
            <person name="Poveda L."/>
            <person name="Shimizu-Inatsugi R."/>
            <person name="Baeten J."/>
            <person name="Francoijs K.J."/>
            <person name="Nataraja K.N."/>
            <person name="Reddy Y.A.N."/>
            <person name="Phadnis S."/>
            <person name="Ravikumar R.L."/>
            <person name="Schlapbach R."/>
            <person name="Sreeman S.M."/>
            <person name="Shimizu K.K."/>
        </authorList>
    </citation>
    <scope>NUCLEOTIDE SEQUENCE</scope>
</reference>
<evidence type="ECO:0000313" key="4">
    <source>
        <dbReference type="EMBL" id="GJN15564.1"/>
    </source>
</evidence>
<reference evidence="4" key="2">
    <citation type="submission" date="2021-12" db="EMBL/GenBank/DDBJ databases">
        <title>Resequencing data analysis of finger millet.</title>
        <authorList>
            <person name="Hatakeyama M."/>
            <person name="Aluri S."/>
            <person name="Balachadran M.T."/>
            <person name="Sivarajan S.R."/>
            <person name="Poveda L."/>
            <person name="Shimizu-Inatsugi R."/>
            <person name="Schlapbach R."/>
            <person name="Sreeman S.M."/>
            <person name="Shimizu K.K."/>
        </authorList>
    </citation>
    <scope>NUCLEOTIDE SEQUENCE</scope>
</reference>
<dbReference type="PRINTS" id="PR00348">
    <property type="entry name" value="UBIQUITIN"/>
</dbReference>
<dbReference type="SMART" id="SM00213">
    <property type="entry name" value="UBQ"/>
    <property type="match status" value="1"/>
</dbReference>
<comment type="caution">
    <text evidence="4">The sequence shown here is derived from an EMBL/GenBank/DDBJ whole genome shotgun (WGS) entry which is preliminary data.</text>
</comment>
<dbReference type="GO" id="GO:0051787">
    <property type="term" value="F:misfolded protein binding"/>
    <property type="evidence" value="ECO:0007669"/>
    <property type="project" value="TreeGrafter"/>
</dbReference>
<evidence type="ECO:0000259" key="3">
    <source>
        <dbReference type="PROSITE" id="PS50053"/>
    </source>
</evidence>
<dbReference type="CDD" id="cd17039">
    <property type="entry name" value="Ubl_ubiquitin_like"/>
    <property type="match status" value="1"/>
</dbReference>
<dbReference type="AlphaFoldDB" id="A0AAV5DXW4"/>
<proteinExistence type="predicted"/>
<protein>
    <recommendedName>
        <fullName evidence="3">Ubiquitin-like domain-containing protein</fullName>
    </recommendedName>
</protein>
<dbReference type="Gene3D" id="3.10.20.90">
    <property type="entry name" value="Phosphatidylinositol 3-kinase Catalytic Subunit, Chain A, domain 1"/>
    <property type="match status" value="1"/>
</dbReference>
<dbReference type="SUPFAM" id="SSF54236">
    <property type="entry name" value="Ubiquitin-like"/>
    <property type="match status" value="1"/>
</dbReference>
<dbReference type="InterPro" id="IPR029071">
    <property type="entry name" value="Ubiquitin-like_domsf"/>
</dbReference>
<dbReference type="Pfam" id="PF00240">
    <property type="entry name" value="ubiquitin"/>
    <property type="match status" value="1"/>
</dbReference>
<evidence type="ECO:0000256" key="1">
    <source>
        <dbReference type="ARBA" id="ARBA00022843"/>
    </source>
</evidence>
<dbReference type="InterPro" id="IPR000626">
    <property type="entry name" value="Ubiquitin-like_dom"/>
</dbReference>
<dbReference type="GO" id="GO:0031593">
    <property type="term" value="F:polyubiquitin modification-dependent protein binding"/>
    <property type="evidence" value="ECO:0007669"/>
    <property type="project" value="TreeGrafter"/>
</dbReference>
<sequence length="84" mass="9435">MADSSHEASSSTVKPADDPESTIEINIKTLDSQVHKLRVQKNVPVSVLKEKIVEATGVPLDQQRLIFRGRVLKDDHLLSEYRIL</sequence>
<accession>A0AAV5DXW4</accession>
<name>A0AAV5DXW4_ELECO</name>
<feature type="region of interest" description="Disordered" evidence="2">
    <location>
        <begin position="1"/>
        <end position="20"/>
    </location>
</feature>
<dbReference type="FunFam" id="3.10.20.90:FF:000154">
    <property type="entry name" value="Large proline-rich protein BAG6"/>
    <property type="match status" value="1"/>
</dbReference>